<feature type="compositionally biased region" description="Low complexity" evidence="7">
    <location>
        <begin position="62"/>
        <end position="71"/>
    </location>
</feature>
<dbReference type="OrthoDB" id="4086742at2759"/>
<evidence type="ECO:0000256" key="3">
    <source>
        <dbReference type="ARBA" id="ARBA00022448"/>
    </source>
</evidence>
<keyword evidence="11" id="KW-1185">Reference proteome</keyword>
<sequence length="164" mass="17717">MPSRNSINKPKGKIHRAQHGAAISKKRAARSKAALPTRSSAGRYNTETAPRPTDSHALALYSGSGPSLGSGVTTKSLSKKRAKKIERNSRYVAKRNEQLSIDLAAKEEGMDVDMDGESKRVRNKKPQTQLEKVKEALWAAVDDVSGAFEVDVLGEGTTIGIQAF</sequence>
<reference evidence="10 11" key="1">
    <citation type="submission" date="2016-10" db="EMBL/GenBank/DDBJ databases">
        <authorList>
            <person name="de Groot N.N."/>
        </authorList>
    </citation>
    <scope>NUCLEOTIDE SEQUENCE [LARGE SCALE GENOMIC DNA]</scope>
    <source>
        <strain evidence="8 11">CBS 141442</strain>
        <strain evidence="9 10">PYCC 4715</strain>
    </source>
</reference>
<comment type="subcellular location">
    <subcellularLocation>
        <location evidence="2">Cytoplasm</location>
    </subcellularLocation>
    <subcellularLocation>
        <location evidence="1">Nucleus</location>
    </subcellularLocation>
</comment>
<organism evidence="9 10">
    <name type="scientific">Sungouiella intermedia</name>
    <dbReference type="NCBI Taxonomy" id="45354"/>
    <lineage>
        <taxon>Eukaryota</taxon>
        <taxon>Fungi</taxon>
        <taxon>Dikarya</taxon>
        <taxon>Ascomycota</taxon>
        <taxon>Saccharomycotina</taxon>
        <taxon>Pichiomycetes</taxon>
        <taxon>Metschnikowiaceae</taxon>
        <taxon>Sungouiella</taxon>
    </lineage>
</organism>
<feature type="compositionally biased region" description="Polar residues" evidence="7">
    <location>
        <begin position="37"/>
        <end position="48"/>
    </location>
</feature>
<keyword evidence="5" id="KW-0690">Ribosome biogenesis</keyword>
<dbReference type="GO" id="GO:0005634">
    <property type="term" value="C:nucleus"/>
    <property type="evidence" value="ECO:0007669"/>
    <property type="project" value="UniProtKB-SubCell"/>
</dbReference>
<evidence type="ECO:0000313" key="11">
    <source>
        <dbReference type="Proteomes" id="UP000182334"/>
    </source>
</evidence>
<feature type="region of interest" description="Disordered" evidence="7">
    <location>
        <begin position="1"/>
        <end position="81"/>
    </location>
</feature>
<evidence type="ECO:0000256" key="2">
    <source>
        <dbReference type="ARBA" id="ARBA00004496"/>
    </source>
</evidence>
<protein>
    <submittedName>
        <fullName evidence="9">CIC11C00000003466</fullName>
    </submittedName>
    <submittedName>
        <fullName evidence="8">CIC11C00000003647</fullName>
    </submittedName>
</protein>
<dbReference type="STRING" id="45354.A0A1L0C4J2"/>
<dbReference type="AlphaFoldDB" id="A0A1L0C4J2"/>
<keyword evidence="6" id="KW-0539">Nucleus</keyword>
<evidence type="ECO:0000256" key="7">
    <source>
        <dbReference type="SAM" id="MobiDB-lite"/>
    </source>
</evidence>
<evidence type="ECO:0000313" key="8">
    <source>
        <dbReference type="EMBL" id="SGZ53238.1"/>
    </source>
</evidence>
<dbReference type="EMBL" id="LT635769">
    <property type="protein sequence ID" value="SGZ58495.1"/>
    <property type="molecule type" value="Genomic_DNA"/>
</dbReference>
<keyword evidence="4" id="KW-0963">Cytoplasm</keyword>
<accession>A0A1L0C4J2</accession>
<dbReference type="InterPro" id="IPR022784">
    <property type="entry name" value="Ribosome_bgen_Alb1"/>
</dbReference>
<name>A0A1L0C4J2_9ASCO</name>
<evidence type="ECO:0000256" key="1">
    <source>
        <dbReference type="ARBA" id="ARBA00004123"/>
    </source>
</evidence>
<dbReference type="EMBL" id="LT635759">
    <property type="protein sequence ID" value="SGZ53238.1"/>
    <property type="molecule type" value="Genomic_DNA"/>
</dbReference>
<evidence type="ECO:0000256" key="5">
    <source>
        <dbReference type="ARBA" id="ARBA00022517"/>
    </source>
</evidence>
<dbReference type="GO" id="GO:0005737">
    <property type="term" value="C:cytoplasm"/>
    <property type="evidence" value="ECO:0007669"/>
    <property type="project" value="UniProtKB-SubCell"/>
</dbReference>
<dbReference type="Pfam" id="PF09135">
    <property type="entry name" value="Alb1"/>
    <property type="match status" value="1"/>
</dbReference>
<dbReference type="Proteomes" id="UP000182259">
    <property type="component" value="Chromosome VI"/>
</dbReference>
<dbReference type="Proteomes" id="UP000182334">
    <property type="component" value="Chromosome IV"/>
</dbReference>
<evidence type="ECO:0000256" key="4">
    <source>
        <dbReference type="ARBA" id="ARBA00022490"/>
    </source>
</evidence>
<proteinExistence type="predicted"/>
<feature type="compositionally biased region" description="Basic residues" evidence="7">
    <location>
        <begin position="10"/>
        <end position="30"/>
    </location>
</feature>
<dbReference type="GO" id="GO:0042254">
    <property type="term" value="P:ribosome biogenesis"/>
    <property type="evidence" value="ECO:0007669"/>
    <property type="project" value="UniProtKB-KW"/>
</dbReference>
<gene>
    <name evidence="9" type="ORF">SAMEA4029009_CIC11G00000003466</name>
    <name evidence="8" type="ORF">SAMEA4029010_CIC11G00000003647</name>
</gene>
<keyword evidence="3" id="KW-0813">Transport</keyword>
<evidence type="ECO:0000313" key="9">
    <source>
        <dbReference type="EMBL" id="SGZ58495.1"/>
    </source>
</evidence>
<evidence type="ECO:0000313" key="10">
    <source>
        <dbReference type="Proteomes" id="UP000182259"/>
    </source>
</evidence>
<evidence type="ECO:0000256" key="6">
    <source>
        <dbReference type="ARBA" id="ARBA00023242"/>
    </source>
</evidence>